<dbReference type="Proteomes" id="UP000032210">
    <property type="component" value="Unassembled WGS sequence"/>
</dbReference>
<evidence type="ECO:0000313" key="2">
    <source>
        <dbReference type="Proteomes" id="UP000032210"/>
    </source>
</evidence>
<dbReference type="AlphaFoldDB" id="A0A0D0TE46"/>
<accession>A0A0D0TE46</accession>
<dbReference type="PATRIC" id="fig|294.125.peg.2889"/>
<comment type="caution">
    <text evidence="1">The sequence shown here is derived from an EMBL/GenBank/DDBJ whole genome shotgun (WGS) entry which is preliminary data.</text>
</comment>
<gene>
    <name evidence="1" type="ORF">PFLU3_28120</name>
</gene>
<reference evidence="1 2" key="1">
    <citation type="submission" date="2015-01" db="EMBL/GenBank/DDBJ databases">
        <title>Genome sequence of the beneficial rhizobacterium Pseudomonas fluorescens 2-79.</title>
        <authorList>
            <person name="Thuermer A."/>
            <person name="Daniel R."/>
        </authorList>
    </citation>
    <scope>NUCLEOTIDE SEQUENCE [LARGE SCALE GENOMIC DNA]</scope>
    <source>
        <strain evidence="1 2">2-79</strain>
    </source>
</reference>
<name>A0A0D0TE46_PSEFL</name>
<dbReference type="EMBL" id="JXCQ01000021">
    <property type="protein sequence ID" value="KIR21776.1"/>
    <property type="molecule type" value="Genomic_DNA"/>
</dbReference>
<proteinExistence type="predicted"/>
<sequence>MWDVTFWWPVASCMHQSHNPHYFGLNLINKAIARVRNDFACSRNPAYWANFGVMC</sequence>
<protein>
    <submittedName>
        <fullName evidence="1">Uncharacterized protein</fullName>
    </submittedName>
</protein>
<organism evidence="1 2">
    <name type="scientific">Pseudomonas fluorescens</name>
    <dbReference type="NCBI Taxonomy" id="294"/>
    <lineage>
        <taxon>Bacteria</taxon>
        <taxon>Pseudomonadati</taxon>
        <taxon>Pseudomonadota</taxon>
        <taxon>Gammaproteobacteria</taxon>
        <taxon>Pseudomonadales</taxon>
        <taxon>Pseudomonadaceae</taxon>
        <taxon>Pseudomonas</taxon>
    </lineage>
</organism>
<evidence type="ECO:0000313" key="1">
    <source>
        <dbReference type="EMBL" id="KIR21776.1"/>
    </source>
</evidence>